<dbReference type="AlphaFoldDB" id="A0A913WR52"/>
<feature type="region of interest" description="Disordered" evidence="1">
    <location>
        <begin position="280"/>
        <end position="371"/>
    </location>
</feature>
<feature type="region of interest" description="Disordered" evidence="1">
    <location>
        <begin position="237"/>
        <end position="264"/>
    </location>
</feature>
<feature type="region of interest" description="Disordered" evidence="1">
    <location>
        <begin position="113"/>
        <end position="196"/>
    </location>
</feature>
<reference evidence="2" key="1">
    <citation type="submission" date="2022-11" db="UniProtKB">
        <authorList>
            <consortium name="EnsemblMetazoa"/>
        </authorList>
    </citation>
    <scope>IDENTIFICATION</scope>
</reference>
<keyword evidence="3" id="KW-1185">Reference proteome</keyword>
<dbReference type="OMA" id="LAREEYC"/>
<dbReference type="Proteomes" id="UP000887567">
    <property type="component" value="Unplaced"/>
</dbReference>
<protein>
    <submittedName>
        <fullName evidence="2">Uncharacterized protein</fullName>
    </submittedName>
</protein>
<dbReference type="EnsemblMetazoa" id="XM_021037193.2">
    <property type="protein sequence ID" value="XP_020892852.1"/>
    <property type="gene ID" value="LOC110232089"/>
</dbReference>
<feature type="compositionally biased region" description="Basic and acidic residues" evidence="1">
    <location>
        <begin position="237"/>
        <end position="252"/>
    </location>
</feature>
<feature type="compositionally biased region" description="Polar residues" evidence="1">
    <location>
        <begin position="280"/>
        <end position="291"/>
    </location>
</feature>
<feature type="region of interest" description="Disordered" evidence="1">
    <location>
        <begin position="1"/>
        <end position="53"/>
    </location>
</feature>
<feature type="compositionally biased region" description="Basic and acidic residues" evidence="1">
    <location>
        <begin position="10"/>
        <end position="30"/>
    </location>
</feature>
<organism evidence="2 3">
    <name type="scientific">Exaiptasia diaphana</name>
    <name type="common">Tropical sea anemone</name>
    <name type="synonym">Aiptasia pulchella</name>
    <dbReference type="NCBI Taxonomy" id="2652724"/>
    <lineage>
        <taxon>Eukaryota</taxon>
        <taxon>Metazoa</taxon>
        <taxon>Cnidaria</taxon>
        <taxon>Anthozoa</taxon>
        <taxon>Hexacorallia</taxon>
        <taxon>Actiniaria</taxon>
        <taxon>Aiptasiidae</taxon>
        <taxon>Exaiptasia</taxon>
    </lineage>
</organism>
<evidence type="ECO:0000256" key="1">
    <source>
        <dbReference type="SAM" id="MobiDB-lite"/>
    </source>
</evidence>
<sequence>MEYAALLEKFINESHTRKQQEEKKRKEQEISHNQYDPFKKPGGGAPLTNEQGEVNAKQILTLSTDIKELRGVEPRHQHAYSDPGKCKPDDYAWLNPDSNHWPFGKNTVERDRAGKIMKTKRPAIDDSEGIGIPVGRPGAGAPIKDKDGKLKTRKPQTLTKNSYGQVLSRDFSPKERIENDPFQKPGAGAPIKDADGKVKTRLVAQVERLEPSPRMSFDDIQAKQAYLKTLQDQAEQAEYKRKEENEDLKKSGGDVSSWIRSGVVGQPKFDPVTKEIIASHKTTSDVTQQKLNIRRQKNDTSSNYHRDLQVLVDAKQKQRYQEKETEKHDSMRHVETMNSNWGKKGGGAPLDGYRKQKFGLDPYDETSFRPN</sequence>
<dbReference type="OrthoDB" id="8185397at2759"/>
<feature type="compositionally biased region" description="Polar residues" evidence="1">
    <location>
        <begin position="155"/>
        <end position="165"/>
    </location>
</feature>
<evidence type="ECO:0000313" key="3">
    <source>
        <dbReference type="Proteomes" id="UP000887567"/>
    </source>
</evidence>
<dbReference type="RefSeq" id="XP_020892852.1">
    <property type="nucleotide sequence ID" value="XM_021037193.2"/>
</dbReference>
<feature type="compositionally biased region" description="Basic and acidic residues" evidence="1">
    <location>
        <begin position="304"/>
        <end position="335"/>
    </location>
</feature>
<name>A0A913WR52_EXADI</name>
<proteinExistence type="predicted"/>
<dbReference type="GeneID" id="110232089"/>
<feature type="compositionally biased region" description="Basic and acidic residues" evidence="1">
    <location>
        <begin position="171"/>
        <end position="181"/>
    </location>
</feature>
<accession>A0A913WR52</accession>
<evidence type="ECO:0000313" key="2">
    <source>
        <dbReference type="EnsemblMetazoa" id="XP_020892852.1"/>
    </source>
</evidence>
<dbReference type="KEGG" id="epa:110232089"/>